<dbReference type="FunFam" id="1.10.10.10:FF:000001">
    <property type="entry name" value="LysR family transcriptional regulator"/>
    <property type="match status" value="1"/>
</dbReference>
<dbReference type="InterPro" id="IPR005119">
    <property type="entry name" value="LysR_subst-bd"/>
</dbReference>
<dbReference type="PANTHER" id="PTHR30346">
    <property type="entry name" value="TRANSCRIPTIONAL DUAL REGULATOR HCAR-RELATED"/>
    <property type="match status" value="1"/>
</dbReference>
<dbReference type="GO" id="GO:0003700">
    <property type="term" value="F:DNA-binding transcription factor activity"/>
    <property type="evidence" value="ECO:0007669"/>
    <property type="project" value="InterPro"/>
</dbReference>
<evidence type="ECO:0000256" key="2">
    <source>
        <dbReference type="ARBA" id="ARBA00023015"/>
    </source>
</evidence>
<keyword evidence="4" id="KW-0804">Transcription</keyword>
<dbReference type="EMBL" id="WSRR01000004">
    <property type="protein sequence ID" value="MVX60453.1"/>
    <property type="molecule type" value="Genomic_DNA"/>
</dbReference>
<dbReference type="InterPro" id="IPR036388">
    <property type="entry name" value="WH-like_DNA-bd_sf"/>
</dbReference>
<dbReference type="InterPro" id="IPR000847">
    <property type="entry name" value="LysR_HTH_N"/>
</dbReference>
<keyword evidence="7" id="KW-1185">Reference proteome</keyword>
<dbReference type="Gene3D" id="1.10.10.10">
    <property type="entry name" value="Winged helix-like DNA-binding domain superfamily/Winged helix DNA-binding domain"/>
    <property type="match status" value="1"/>
</dbReference>
<dbReference type="AlphaFoldDB" id="A0A6N8JKQ7"/>
<dbReference type="SUPFAM" id="SSF53850">
    <property type="entry name" value="Periplasmic binding protein-like II"/>
    <property type="match status" value="1"/>
</dbReference>
<sequence>MLAGTPDERTPMRTSQLEYFIAVADTLSFTKAAERCHVAQPAISQQIQALEKELGFALFSRSTKGVELTAAGRQYYRDVADVLDALRRADQHAAAIAHGQAGSISIGVASSGQLSTFRVIDRFRSAYPEISINLRRALSRIQEEQLRSGAYDVAPAPPCAFTDQEGLAFAHASREPLSIIMSEAHPLATKSDLTVSDLLPYPHIVADAPGDELARATYPHLADHPEVTLLRAEDQGIAWMMMTLGLGIEAVPASVIASLDREYIAREVRGYRASLEIGWAHLAHNENPALEKFLDFIDDQHL</sequence>
<dbReference type="Proteomes" id="UP000463388">
    <property type="component" value="Unassembled WGS sequence"/>
</dbReference>
<organism evidence="6 7">
    <name type="scientific">Adlercreutzia mucosicola</name>
    <dbReference type="NCBI Taxonomy" id="580026"/>
    <lineage>
        <taxon>Bacteria</taxon>
        <taxon>Bacillati</taxon>
        <taxon>Actinomycetota</taxon>
        <taxon>Coriobacteriia</taxon>
        <taxon>Eggerthellales</taxon>
        <taxon>Eggerthellaceae</taxon>
        <taxon>Adlercreutzia</taxon>
    </lineage>
</organism>
<dbReference type="Gene3D" id="3.40.190.10">
    <property type="entry name" value="Periplasmic binding protein-like II"/>
    <property type="match status" value="2"/>
</dbReference>
<dbReference type="Pfam" id="PF03466">
    <property type="entry name" value="LysR_substrate"/>
    <property type="match status" value="1"/>
</dbReference>
<keyword evidence="3" id="KW-0238">DNA-binding</keyword>
<dbReference type="InterPro" id="IPR036390">
    <property type="entry name" value="WH_DNA-bd_sf"/>
</dbReference>
<comment type="similarity">
    <text evidence="1">Belongs to the LysR transcriptional regulatory family.</text>
</comment>
<feature type="domain" description="HTH lysR-type" evidence="5">
    <location>
        <begin position="12"/>
        <end position="69"/>
    </location>
</feature>
<evidence type="ECO:0000256" key="4">
    <source>
        <dbReference type="ARBA" id="ARBA00023163"/>
    </source>
</evidence>
<accession>A0A6N8JKQ7</accession>
<dbReference type="GO" id="GO:0032993">
    <property type="term" value="C:protein-DNA complex"/>
    <property type="evidence" value="ECO:0007669"/>
    <property type="project" value="TreeGrafter"/>
</dbReference>
<evidence type="ECO:0000256" key="3">
    <source>
        <dbReference type="ARBA" id="ARBA00023125"/>
    </source>
</evidence>
<keyword evidence="2" id="KW-0805">Transcription regulation</keyword>
<dbReference type="PRINTS" id="PR00039">
    <property type="entry name" value="HTHLYSR"/>
</dbReference>
<proteinExistence type="inferred from homology"/>
<protein>
    <submittedName>
        <fullName evidence="6">LysR family transcriptional regulator</fullName>
    </submittedName>
</protein>
<evidence type="ECO:0000313" key="7">
    <source>
        <dbReference type="Proteomes" id="UP000463388"/>
    </source>
</evidence>
<dbReference type="SUPFAM" id="SSF46785">
    <property type="entry name" value="Winged helix' DNA-binding domain"/>
    <property type="match status" value="1"/>
</dbReference>
<dbReference type="GO" id="GO:0003677">
    <property type="term" value="F:DNA binding"/>
    <property type="evidence" value="ECO:0007669"/>
    <property type="project" value="UniProtKB-KW"/>
</dbReference>
<comment type="caution">
    <text evidence="6">The sequence shown here is derived from an EMBL/GenBank/DDBJ whole genome shotgun (WGS) entry which is preliminary data.</text>
</comment>
<evidence type="ECO:0000259" key="5">
    <source>
        <dbReference type="PROSITE" id="PS50931"/>
    </source>
</evidence>
<gene>
    <name evidence="6" type="ORF">GKZ27_03110</name>
</gene>
<name>A0A6N8JKQ7_9ACTN</name>
<dbReference type="Pfam" id="PF00126">
    <property type="entry name" value="HTH_1"/>
    <property type="match status" value="1"/>
</dbReference>
<evidence type="ECO:0000313" key="6">
    <source>
        <dbReference type="EMBL" id="MVX60453.1"/>
    </source>
</evidence>
<dbReference type="PANTHER" id="PTHR30346:SF0">
    <property type="entry name" value="HCA OPERON TRANSCRIPTIONAL ACTIVATOR HCAR"/>
    <property type="match status" value="1"/>
</dbReference>
<reference evidence="6 7" key="1">
    <citation type="submission" date="2019-12" db="EMBL/GenBank/DDBJ databases">
        <title>Microbes associate with the intestines of laboratory mice.</title>
        <authorList>
            <person name="Navarre W."/>
            <person name="Wong E."/>
        </authorList>
    </citation>
    <scope>NUCLEOTIDE SEQUENCE [LARGE SCALE GENOMIC DNA]</scope>
    <source>
        <strain evidence="6 7">NM66_B29</strain>
    </source>
</reference>
<dbReference type="PROSITE" id="PS50931">
    <property type="entry name" value="HTH_LYSR"/>
    <property type="match status" value="1"/>
</dbReference>
<evidence type="ECO:0000256" key="1">
    <source>
        <dbReference type="ARBA" id="ARBA00009437"/>
    </source>
</evidence>